<feature type="domain" description="FIST C-domain" evidence="1">
    <location>
        <begin position="193"/>
        <end position="318"/>
    </location>
</feature>
<protein>
    <submittedName>
        <fullName evidence="2">Small ligand-binding sensory domain FIST</fullName>
    </submittedName>
</protein>
<proteinExistence type="predicted"/>
<reference evidence="2 3" key="1">
    <citation type="submission" date="2016-11" db="EMBL/GenBank/DDBJ databases">
        <authorList>
            <person name="Jaros S."/>
            <person name="Januszkiewicz K."/>
            <person name="Wedrychowicz H."/>
        </authorList>
    </citation>
    <scope>NUCLEOTIDE SEQUENCE [LARGE SCALE GENOMIC DNA]</scope>
    <source>
        <strain evidence="2 3">DSM 18899</strain>
    </source>
</reference>
<dbReference type="EMBL" id="FPKR01000011">
    <property type="protein sequence ID" value="SFZ78198.1"/>
    <property type="molecule type" value="Genomic_DNA"/>
</dbReference>
<dbReference type="OrthoDB" id="9770435at2"/>
<evidence type="ECO:0000259" key="1">
    <source>
        <dbReference type="SMART" id="SM01204"/>
    </source>
</evidence>
<sequence length="335" mass="34750">MTSRYASGLAHATRATPQLAADAVAQALERLGDSRAASVLLFLSADFAHDPRPALLAAARSAQTLAVAGCTALGVLNEDDWLLDTPAACALVCDSPVPDEASSHRLTLAAPNTVDLAWLAHGPARLGGIAGDATGLGPYKVWCHGQLKADGQCELPLSVRDLAVSRGMQAVGTVHTVTGVAGFDLQTLDGRLAIATLRRLLGTLPPLHELALAVLDADGQPRLLLPLVSVNPDSGVTVAAQLQPGEQVQWMQRSAALALDEVRLFAKQPAPAAGLLFSCATRGAALHEGLDREWQTLRAAWPGAPLAGFYGNGQIAHLAGSNQLLHQSLVMAALG</sequence>
<accession>A0A1K2HN32</accession>
<dbReference type="RefSeq" id="WP_072429341.1">
    <property type="nucleotide sequence ID" value="NZ_FPKR01000011.1"/>
</dbReference>
<dbReference type="Pfam" id="PF10442">
    <property type="entry name" value="FIST_C"/>
    <property type="match status" value="1"/>
</dbReference>
<name>A0A1K2HN32_9NEIS</name>
<dbReference type="Proteomes" id="UP000186513">
    <property type="component" value="Unassembled WGS sequence"/>
</dbReference>
<gene>
    <name evidence="2" type="ORF">SAMN02745887_02847</name>
</gene>
<dbReference type="SMART" id="SM01204">
    <property type="entry name" value="FIST_C"/>
    <property type="match status" value="1"/>
</dbReference>
<dbReference type="InterPro" id="IPR019494">
    <property type="entry name" value="FIST_C"/>
</dbReference>
<evidence type="ECO:0000313" key="2">
    <source>
        <dbReference type="EMBL" id="SFZ78198.1"/>
    </source>
</evidence>
<keyword evidence="3" id="KW-1185">Reference proteome</keyword>
<dbReference type="STRING" id="1121279.SAMN02745887_02847"/>
<evidence type="ECO:0000313" key="3">
    <source>
        <dbReference type="Proteomes" id="UP000186513"/>
    </source>
</evidence>
<dbReference type="AlphaFoldDB" id="A0A1K2HN32"/>
<organism evidence="2 3">
    <name type="scientific">Chitinimonas taiwanensis DSM 18899</name>
    <dbReference type="NCBI Taxonomy" id="1121279"/>
    <lineage>
        <taxon>Bacteria</taxon>
        <taxon>Pseudomonadati</taxon>
        <taxon>Pseudomonadota</taxon>
        <taxon>Betaproteobacteria</taxon>
        <taxon>Neisseriales</taxon>
        <taxon>Chitinibacteraceae</taxon>
        <taxon>Chitinimonas</taxon>
    </lineage>
</organism>